<proteinExistence type="predicted"/>
<evidence type="ECO:0000313" key="11">
    <source>
        <dbReference type="EMBL" id="AKP67802.1"/>
    </source>
</evidence>
<keyword evidence="12" id="KW-1185">Reference proteome</keyword>
<dbReference type="STRING" id="1007676.ABM34_09835"/>
<feature type="domain" description="Lipase-like C-terminal" evidence="10">
    <location>
        <begin position="30"/>
        <end position="416"/>
    </location>
</feature>
<reference evidence="12" key="1">
    <citation type="submission" date="2015-07" db="EMBL/GenBank/DDBJ databases">
        <title>Lactobacillus ginsenosidimutans/EMML 3141/ whole genome sequencing.</title>
        <authorList>
            <person name="Kim M.K."/>
            <person name="Im W.-T."/>
            <person name="Srinivasan S."/>
            <person name="Lee J.-J."/>
        </authorList>
    </citation>
    <scope>NUCLEOTIDE SEQUENCE [LARGE SCALE GENOMIC DNA]</scope>
    <source>
        <strain evidence="12">EMML 3041</strain>
    </source>
</reference>
<evidence type="ECO:0000256" key="4">
    <source>
        <dbReference type="ARBA" id="ARBA00022525"/>
    </source>
</evidence>
<keyword evidence="7" id="KW-0442">Lipid degradation</keyword>
<dbReference type="AlphaFoldDB" id="A0A0H4QIN3"/>
<dbReference type="KEGG" id="lgn:ABM34_09835"/>
<sequence>MKKLRIAFILFLFAGIATLFNFTDQSKADNDYPIVFVHGLNGYGESEIPSFPYWGGRSNNVVNELNANNGGTVAYESVVSPYGSDWDRMCELYAYLKGGTVDYGLAHSQQYGHARYGRTFPGIYPQLSDTNKVHLVGHSMGGQTIRDFDSMLRNGSQTEMEASTNAGEQASPLFAGGNNWIESVTSIAGVHNGTPLTNSPINEVAAKVIFTGNFMGVSLPRDSTTLKPQATDYKLDQWGLVRKQGESLPAFNKRVVESKAWTSHDNSLYDLSINGSNAITARTNLSPNEYYFTYAGNATKQGLTGHAVPVSGIAPYFSIGAAYIGAQGNDPQWWASDGCVPVISAKAPIGQAAQPDSTTVNGPFEQSNTSTAAKGVWQYNDPVQGWDHNDFVGLDVTKDRDQANAQKVQSFYQDLYLKLKSLNA</sequence>
<comment type="catalytic activity">
    <reaction evidence="1">
        <text>a triacylglycerol + H2O = a diacylglycerol + a fatty acid + H(+)</text>
        <dbReference type="Rhea" id="RHEA:12044"/>
        <dbReference type="ChEBI" id="CHEBI:15377"/>
        <dbReference type="ChEBI" id="CHEBI:15378"/>
        <dbReference type="ChEBI" id="CHEBI:17855"/>
        <dbReference type="ChEBI" id="CHEBI:18035"/>
        <dbReference type="ChEBI" id="CHEBI:28868"/>
        <dbReference type="EC" id="3.1.1.3"/>
    </reaction>
</comment>
<dbReference type="PATRIC" id="fig|1007676.4.peg.1991"/>
<evidence type="ECO:0000256" key="7">
    <source>
        <dbReference type="ARBA" id="ARBA00022963"/>
    </source>
</evidence>
<evidence type="ECO:0000256" key="8">
    <source>
        <dbReference type="ARBA" id="ARBA00023098"/>
    </source>
</evidence>
<dbReference type="PANTHER" id="PTHR34043">
    <property type="entry name" value="ALPHA/BETA-HYDROLASES SUPERFAMILY PROTEIN"/>
    <property type="match status" value="1"/>
</dbReference>
<dbReference type="OrthoDB" id="2004167at2"/>
<feature type="signal peptide" evidence="9">
    <location>
        <begin position="1"/>
        <end position="19"/>
    </location>
</feature>
<evidence type="ECO:0000256" key="1">
    <source>
        <dbReference type="ARBA" id="ARBA00001024"/>
    </source>
</evidence>
<evidence type="ECO:0000256" key="9">
    <source>
        <dbReference type="SAM" id="SignalP"/>
    </source>
</evidence>
<dbReference type="Pfam" id="PF24708">
    <property type="entry name" value="Lip_C"/>
    <property type="match status" value="1"/>
</dbReference>
<dbReference type="Proteomes" id="UP000036106">
    <property type="component" value="Chromosome"/>
</dbReference>
<dbReference type="GO" id="GO:0005576">
    <property type="term" value="C:extracellular region"/>
    <property type="evidence" value="ECO:0007669"/>
    <property type="project" value="UniProtKB-SubCell"/>
</dbReference>
<feature type="chain" id="PRO_5038784124" description="triacylglycerol lipase" evidence="9">
    <location>
        <begin position="20"/>
        <end position="424"/>
    </location>
</feature>
<dbReference type="EMBL" id="CP012034">
    <property type="protein sequence ID" value="AKP67802.1"/>
    <property type="molecule type" value="Genomic_DNA"/>
</dbReference>
<evidence type="ECO:0000256" key="6">
    <source>
        <dbReference type="ARBA" id="ARBA00022801"/>
    </source>
</evidence>
<dbReference type="RefSeq" id="WP_048705398.1">
    <property type="nucleotide sequence ID" value="NZ_CP012034.1"/>
</dbReference>
<evidence type="ECO:0000256" key="2">
    <source>
        <dbReference type="ARBA" id="ARBA00004613"/>
    </source>
</evidence>
<keyword evidence="4" id="KW-0964">Secreted</keyword>
<evidence type="ECO:0000313" key="12">
    <source>
        <dbReference type="Proteomes" id="UP000036106"/>
    </source>
</evidence>
<name>A0A0H4QIN3_9LACO</name>
<evidence type="ECO:0000259" key="10">
    <source>
        <dbReference type="Pfam" id="PF24708"/>
    </source>
</evidence>
<dbReference type="PANTHER" id="PTHR34043:SF3">
    <property type="entry name" value="ALPHA_BETA-HYDROLASES SUPERFAMILY PROTEIN"/>
    <property type="match status" value="1"/>
</dbReference>
<dbReference type="GO" id="GO:0016042">
    <property type="term" value="P:lipid catabolic process"/>
    <property type="evidence" value="ECO:0007669"/>
    <property type="project" value="UniProtKB-KW"/>
</dbReference>
<dbReference type="Gene3D" id="3.40.50.1820">
    <property type="entry name" value="alpha/beta hydrolase"/>
    <property type="match status" value="1"/>
</dbReference>
<evidence type="ECO:0000256" key="3">
    <source>
        <dbReference type="ARBA" id="ARBA00013279"/>
    </source>
</evidence>
<keyword evidence="8" id="KW-0443">Lipid metabolism</keyword>
<dbReference type="InterPro" id="IPR056304">
    <property type="entry name" value="Lip-like_C"/>
</dbReference>
<organism evidence="11 12">
    <name type="scientific">Companilactobacillus ginsenosidimutans</name>
    <dbReference type="NCBI Taxonomy" id="1007676"/>
    <lineage>
        <taxon>Bacteria</taxon>
        <taxon>Bacillati</taxon>
        <taxon>Bacillota</taxon>
        <taxon>Bacilli</taxon>
        <taxon>Lactobacillales</taxon>
        <taxon>Lactobacillaceae</taxon>
        <taxon>Companilactobacillus</taxon>
    </lineage>
</organism>
<keyword evidence="6" id="KW-0378">Hydrolase</keyword>
<accession>A0A0H4QIN3</accession>
<comment type="subcellular location">
    <subcellularLocation>
        <location evidence="2">Secreted</location>
    </subcellularLocation>
</comment>
<evidence type="ECO:0000256" key="5">
    <source>
        <dbReference type="ARBA" id="ARBA00022729"/>
    </source>
</evidence>
<dbReference type="InterPro" id="IPR029058">
    <property type="entry name" value="AB_hydrolase_fold"/>
</dbReference>
<dbReference type="SUPFAM" id="SSF53474">
    <property type="entry name" value="alpha/beta-Hydrolases"/>
    <property type="match status" value="1"/>
</dbReference>
<protein>
    <recommendedName>
        <fullName evidence="3">triacylglycerol lipase</fullName>
        <ecNumber evidence="3">3.1.1.3</ecNumber>
    </recommendedName>
</protein>
<keyword evidence="5 9" id="KW-0732">Signal</keyword>
<dbReference type="EC" id="3.1.1.3" evidence="3"/>
<dbReference type="GO" id="GO:0004806">
    <property type="term" value="F:triacylglycerol lipase activity"/>
    <property type="evidence" value="ECO:0007669"/>
    <property type="project" value="UniProtKB-EC"/>
</dbReference>
<gene>
    <name evidence="11" type="ORF">ABM34_09835</name>
</gene>